<keyword evidence="5 7" id="KW-0067">ATP-binding</keyword>
<evidence type="ECO:0000256" key="3">
    <source>
        <dbReference type="ARBA" id="ARBA00022741"/>
    </source>
</evidence>
<feature type="region of interest" description="Disordered" evidence="8">
    <location>
        <begin position="246"/>
        <end position="268"/>
    </location>
</feature>
<reference evidence="11" key="1">
    <citation type="submission" date="2022-04" db="EMBL/GenBank/DDBJ databases">
        <authorList>
            <person name="Xu L."/>
            <person name="Lv Z."/>
        </authorList>
    </citation>
    <scope>NUCLEOTIDE SEQUENCE</scope>
    <source>
        <strain evidence="11">LV_2022a</strain>
    </source>
</reference>
<sequence length="1837" mass="206661">MTKTYFSNKYTLRIKQALDGNFILLYQPAPNSFIIIQKNEVITCHNKSNNNVNQQNEQYALQHHDNLDAFSVHTNDSQLKCLSRRQRRQRFRVVIGPQLCNCQNEIKHETGMIIKSTEPCIHLLFVMLHVLKIPSDDQHLTSVPLPSSKAEFWIENYRNHRQSIVHSYAKNRKSSNTLKSDENQPETLKFFDKSLNNDMSSNRLIIPQPIRHGQTGGFLHLRTIINPSAHDSTELSSITQDIIPVSRRETESAGTCDPSTSYTTATSRTSSIDSIESCKLDSSCRSNDQHRQTHNHTALSNSCNPETALSCRRPRTAPQPELPPRLSRTRALFVRHSASSTTFRPMRDCSPLIVREGWLTPIESEENSTNNSLKYRTPMIAINKNNSAVISEVYTDNYDKLQEPIISTVSTITNKLSHSATATEFHFDPTSKSNFTHARRSSFKPITSVKQKSLFNNTPINPPINTNNQTSMAVNHANNYNDLPPVIKQYNCPPSLQQNGTTITSLNNATLLDDSAKICALCLGDCHIVVSDNTSTNNNNILDRNHLTLDDDDNNNNSNNNLVDSTLVCQSILSDYDDDDNNNINGGKLICGAVFHTSCCKIWLDEIQSDGDSPQCPLCGCVWIHIPDFDKDVTCDKSDDFDKSSDHAKCICSSSSSEQIDSQQTDTSDQQAKTNQHNQFHRHHSLHRHDNRDEQQQTDGTLCCHNQLMHVNADLNVTGNMTILNTLLTELQFSEYNSCVSAFSLEIANALISYDWTVRQYALQQATHLTIRQVILSRQNHLQSVHNNVEYSLNHHNLIDVTSEPNCVKIMFKLIQYLLDDPVDAIFIDALRAFRELLGYLICYNKETQSTLQKAIGPILRRLLRFVGGSSSLWNLRNSESFLPLTYQQNNGENKTHTNSNITNNSSHLHGNRSDLMNENNLTRKMNELSIIQPKSKSSLPIPADVNFRDRSNLALATLIELAKGQSGALALGREVQSESQCLPVSGIQHMVRFVLSSAKFHATHLVGRLTVVDKLICMHQTRILLMQNQSTCHESLLSNDFSNNTKSLARRHLCSTIIFARRHLLPIYPKPDNMTMCFPHHYKLQSTDTLNCNVSSKLPTSLTTATTAVIAAAEAKSTAVAISNQQQQLFLSCNQQQQGLNNVNYCHHTQYKANRIARRVFLTAARALLTWRNEETLDRYDPLPPSKFNANSFIESEINRLDAPLATWFRNRLCLLLYSNDTSKLHENIIHNWNTSLSSNCFPIDDVKQVASTKTEIINVSSFPASNNTNMNKIEKPTRIEEVNSSRNSSNQQQSQQQQARISSHSLDEQSSFANVSSSPPSINLPPIPPPRRLTINNSELTSDDQQQNEPIYTGRSLGSEADLQFEQVTVLRNALTRSTHQPKPLLPIPGLSFVMDSFQQTKKLPNSDEYYESIDWIRGPILGHGAFSQCYQARDVRTGLLLAVKRIPLGRNGLTEVETEVRIMLQLDHPNILRLFGAVHCAKRGFVDLFIEWMPGGSITSLLQQYGAFNESITLNYGIQLIRGLAYLHKHGILHRDLKGANLLIDSTGTVIKISDFGASARLIGEQSVAGQFQGQVIGTFSFMAPEVLRGETYGRACDIWSVGCCLLEMLTSKPPWYDAKLTNRFARMFTIATSNSPPTYPKGLTTDLIAVLDACFARNPSDRPTANQLLAYNAFSRLVSQQSVTSLGEMKVSVQTSPNTAETCKTVDKSLKCQTNSTKFNATSSFNYQRLFKTFQSNKIDSSFSHKKVVVLEEEEGEEDEVGRGGGEYDSRALAISTQFKQIQHPDGHRLQQQHGDDSGLLTRRRKTRRPTLPPINFRRKYRSNTPVLFSSFK</sequence>
<dbReference type="GO" id="GO:0008270">
    <property type="term" value="F:zinc ion binding"/>
    <property type="evidence" value="ECO:0007669"/>
    <property type="project" value="UniProtKB-KW"/>
</dbReference>
<protein>
    <recommendedName>
        <fullName evidence="13">Mitogen-activated protein kinase kinase kinase 1</fullName>
    </recommendedName>
</protein>
<keyword evidence="6" id="KW-0862">Zinc</keyword>
<feature type="region of interest" description="Disordered" evidence="8">
    <location>
        <begin position="282"/>
        <end position="326"/>
    </location>
</feature>
<dbReference type="GO" id="GO:0005524">
    <property type="term" value="F:ATP binding"/>
    <property type="evidence" value="ECO:0007669"/>
    <property type="project" value="UniProtKB-UniRule"/>
</dbReference>
<feature type="region of interest" description="Disordered" evidence="8">
    <location>
        <begin position="1787"/>
        <end position="1821"/>
    </location>
</feature>
<keyword evidence="12" id="KW-1185">Reference proteome</keyword>
<dbReference type="InterPro" id="IPR017441">
    <property type="entry name" value="Protein_kinase_ATP_BS"/>
</dbReference>
<feature type="binding site" evidence="7">
    <location>
        <position position="1447"/>
    </location>
    <ligand>
        <name>ATP</name>
        <dbReference type="ChEBI" id="CHEBI:30616"/>
    </ligand>
</feature>
<evidence type="ECO:0000313" key="12">
    <source>
        <dbReference type="Proteomes" id="UP001292079"/>
    </source>
</evidence>
<dbReference type="PROSITE" id="PS00108">
    <property type="entry name" value="PROTEIN_KINASE_ST"/>
    <property type="match status" value="1"/>
</dbReference>
<evidence type="ECO:0000256" key="8">
    <source>
        <dbReference type="SAM" id="MobiDB-lite"/>
    </source>
</evidence>
<evidence type="ECO:0000256" key="4">
    <source>
        <dbReference type="ARBA" id="ARBA00022777"/>
    </source>
</evidence>
<evidence type="ECO:0000256" key="6">
    <source>
        <dbReference type="PROSITE-ProRule" id="PRU00325"/>
    </source>
</evidence>
<dbReference type="Pfam" id="PF00069">
    <property type="entry name" value="Pkinase"/>
    <property type="match status" value="1"/>
</dbReference>
<dbReference type="InterPro" id="IPR007527">
    <property type="entry name" value="Znf_SWIM"/>
</dbReference>
<feature type="compositionally biased region" description="Pro residues" evidence="8">
    <location>
        <begin position="1324"/>
        <end position="1333"/>
    </location>
</feature>
<feature type="compositionally biased region" description="Low complexity" evidence="8">
    <location>
        <begin position="660"/>
        <end position="673"/>
    </location>
</feature>
<feature type="region of interest" description="Disordered" evidence="8">
    <location>
        <begin position="894"/>
        <end position="913"/>
    </location>
</feature>
<feature type="region of interest" description="Disordered" evidence="8">
    <location>
        <begin position="660"/>
        <end position="693"/>
    </location>
</feature>
<accession>A0AAE1ZA38</accession>
<dbReference type="PANTHER" id="PTHR11584:SF369">
    <property type="entry name" value="MITOGEN-ACTIVATED PROTEIN KINASE KINASE KINASE 19-RELATED"/>
    <property type="match status" value="1"/>
</dbReference>
<evidence type="ECO:0008006" key="13">
    <source>
        <dbReference type="Google" id="ProtNLM"/>
    </source>
</evidence>
<dbReference type="GO" id="GO:0035556">
    <property type="term" value="P:intracellular signal transduction"/>
    <property type="evidence" value="ECO:0007669"/>
    <property type="project" value="UniProtKB-ARBA"/>
</dbReference>
<evidence type="ECO:0000256" key="1">
    <source>
        <dbReference type="ARBA" id="ARBA00022527"/>
    </source>
</evidence>
<dbReference type="SUPFAM" id="SSF56112">
    <property type="entry name" value="Protein kinase-like (PK-like)"/>
    <property type="match status" value="1"/>
</dbReference>
<evidence type="ECO:0000259" key="10">
    <source>
        <dbReference type="PROSITE" id="PS50966"/>
    </source>
</evidence>
<dbReference type="EMBL" id="JALJAT010000004">
    <property type="protein sequence ID" value="KAK4470451.1"/>
    <property type="molecule type" value="Genomic_DNA"/>
</dbReference>
<feature type="compositionally biased region" description="Low complexity" evidence="8">
    <location>
        <begin position="1286"/>
        <end position="1305"/>
    </location>
</feature>
<feature type="compositionally biased region" description="Low complexity" evidence="8">
    <location>
        <begin position="259"/>
        <end position="268"/>
    </location>
</feature>
<dbReference type="InterPro" id="IPR008271">
    <property type="entry name" value="Ser/Thr_kinase_AS"/>
</dbReference>
<dbReference type="GO" id="GO:0004674">
    <property type="term" value="F:protein serine/threonine kinase activity"/>
    <property type="evidence" value="ECO:0007669"/>
    <property type="project" value="UniProtKB-KW"/>
</dbReference>
<feature type="domain" description="SWIM-type" evidence="10">
    <location>
        <begin position="91"/>
        <end position="131"/>
    </location>
</feature>
<keyword evidence="4" id="KW-0418">Kinase</keyword>
<dbReference type="PROSITE" id="PS00107">
    <property type="entry name" value="PROTEIN_KINASE_ATP"/>
    <property type="match status" value="1"/>
</dbReference>
<feature type="compositionally biased region" description="Basic and acidic residues" evidence="8">
    <location>
        <begin position="1787"/>
        <end position="1801"/>
    </location>
</feature>
<dbReference type="InterPro" id="IPR000719">
    <property type="entry name" value="Prot_kinase_dom"/>
</dbReference>
<dbReference type="Gene3D" id="1.10.510.10">
    <property type="entry name" value="Transferase(Phosphotransferase) domain 1"/>
    <property type="match status" value="1"/>
</dbReference>
<keyword evidence="2" id="KW-0808">Transferase</keyword>
<dbReference type="PROSITE" id="PS50966">
    <property type="entry name" value="ZF_SWIM"/>
    <property type="match status" value="1"/>
</dbReference>
<keyword evidence="1" id="KW-0723">Serine/threonine-protein kinase</keyword>
<evidence type="ECO:0000259" key="9">
    <source>
        <dbReference type="PROSITE" id="PS50011"/>
    </source>
</evidence>
<dbReference type="Proteomes" id="UP001292079">
    <property type="component" value="Unassembled WGS sequence"/>
</dbReference>
<feature type="compositionally biased region" description="Polar residues" evidence="8">
    <location>
        <begin position="1336"/>
        <end position="1352"/>
    </location>
</feature>
<evidence type="ECO:0000313" key="11">
    <source>
        <dbReference type="EMBL" id="KAK4470451.1"/>
    </source>
</evidence>
<reference evidence="11" key="2">
    <citation type="journal article" date="2023" name="Infect Dis Poverty">
        <title>Chromosome-scale genome of the human blood fluke Schistosoma mekongi and its implications for public health.</title>
        <authorList>
            <person name="Zhou M."/>
            <person name="Xu L."/>
            <person name="Xu D."/>
            <person name="Chen W."/>
            <person name="Khan J."/>
            <person name="Hu Y."/>
            <person name="Huang H."/>
            <person name="Wei H."/>
            <person name="Zhang Y."/>
            <person name="Chusongsang P."/>
            <person name="Tanasarnprasert K."/>
            <person name="Hu X."/>
            <person name="Limpanont Y."/>
            <person name="Lv Z."/>
        </authorList>
    </citation>
    <scope>NUCLEOTIDE SEQUENCE</scope>
    <source>
        <strain evidence="11">LV_2022a</strain>
    </source>
</reference>
<dbReference type="PANTHER" id="PTHR11584">
    <property type="entry name" value="SERINE/THREONINE PROTEIN KINASE"/>
    <property type="match status" value="1"/>
</dbReference>
<dbReference type="SMART" id="SM00220">
    <property type="entry name" value="S_TKc"/>
    <property type="match status" value="1"/>
</dbReference>
<organism evidence="11 12">
    <name type="scientific">Schistosoma mekongi</name>
    <name type="common">Parasitic worm</name>
    <dbReference type="NCBI Taxonomy" id="38744"/>
    <lineage>
        <taxon>Eukaryota</taxon>
        <taxon>Metazoa</taxon>
        <taxon>Spiralia</taxon>
        <taxon>Lophotrochozoa</taxon>
        <taxon>Platyhelminthes</taxon>
        <taxon>Trematoda</taxon>
        <taxon>Digenea</taxon>
        <taxon>Strigeidida</taxon>
        <taxon>Schistosomatoidea</taxon>
        <taxon>Schistosomatidae</taxon>
        <taxon>Schistosoma</taxon>
    </lineage>
</organism>
<proteinExistence type="predicted"/>
<dbReference type="PROSITE" id="PS50011">
    <property type="entry name" value="PROTEIN_KINASE_DOM"/>
    <property type="match status" value="1"/>
</dbReference>
<feature type="compositionally biased region" description="Low complexity" evidence="8">
    <location>
        <begin position="897"/>
        <end position="909"/>
    </location>
</feature>
<keyword evidence="6" id="KW-0479">Metal-binding</keyword>
<evidence type="ECO:0000256" key="7">
    <source>
        <dbReference type="PROSITE-ProRule" id="PRU10141"/>
    </source>
</evidence>
<name>A0AAE1ZA38_SCHME</name>
<feature type="compositionally biased region" description="Polar residues" evidence="8">
    <location>
        <begin position="295"/>
        <end position="307"/>
    </location>
</feature>
<feature type="domain" description="Protein kinase" evidence="9">
    <location>
        <begin position="1418"/>
        <end position="1678"/>
    </location>
</feature>
<keyword evidence="6" id="KW-0863">Zinc-finger</keyword>
<dbReference type="InterPro" id="IPR011009">
    <property type="entry name" value="Kinase-like_dom_sf"/>
</dbReference>
<gene>
    <name evidence="11" type="ORF">MN116_005619</name>
</gene>
<evidence type="ECO:0000256" key="5">
    <source>
        <dbReference type="ARBA" id="ARBA00022840"/>
    </source>
</evidence>
<comment type="caution">
    <text evidence="11">The sequence shown here is derived from an EMBL/GenBank/DDBJ whole genome shotgun (WGS) entry which is preliminary data.</text>
</comment>
<feature type="region of interest" description="Disordered" evidence="8">
    <location>
        <begin position="1281"/>
        <end position="1354"/>
    </location>
</feature>
<evidence type="ECO:0000256" key="2">
    <source>
        <dbReference type="ARBA" id="ARBA00022679"/>
    </source>
</evidence>
<keyword evidence="3 7" id="KW-0547">Nucleotide-binding</keyword>